<dbReference type="InterPro" id="IPR055170">
    <property type="entry name" value="GFO_IDH_MocA-like_dom"/>
</dbReference>
<dbReference type="Gene3D" id="3.30.360.10">
    <property type="entry name" value="Dihydrodipicolinate Reductase, domain 2"/>
    <property type="match status" value="1"/>
</dbReference>
<dbReference type="Proteomes" id="UP000295818">
    <property type="component" value="Unassembled WGS sequence"/>
</dbReference>
<dbReference type="EMBL" id="SLWM01000001">
    <property type="protein sequence ID" value="TCO32336.1"/>
    <property type="molecule type" value="Genomic_DNA"/>
</dbReference>
<dbReference type="RefSeq" id="WP_132333306.1">
    <property type="nucleotide sequence ID" value="NZ_SLWM01000001.1"/>
</dbReference>
<protein>
    <recommendedName>
        <fullName evidence="2">GFO/IDH/MocA-like oxidoreductase domain-containing protein</fullName>
    </recommendedName>
</protein>
<accession>A0ABY2BWN9</accession>
<comment type="caution">
    <text evidence="3">The sequence shown here is derived from an EMBL/GenBank/DDBJ whole genome shotgun (WGS) entry which is preliminary data.</text>
</comment>
<proteinExistence type="predicted"/>
<dbReference type="SUPFAM" id="SSF55347">
    <property type="entry name" value="Glyceraldehyde-3-phosphate dehydrogenase-like, C-terminal domain"/>
    <property type="match status" value="1"/>
</dbReference>
<reference evidence="3 4" key="1">
    <citation type="journal article" date="2015" name="Stand. Genomic Sci.">
        <title>Genomic Encyclopedia of Bacterial and Archaeal Type Strains, Phase III: the genomes of soil and plant-associated and newly described type strains.</title>
        <authorList>
            <person name="Whitman W.B."/>
            <person name="Woyke T."/>
            <person name="Klenk H.P."/>
            <person name="Zhou Y."/>
            <person name="Lilburn T.G."/>
            <person name="Beck B.J."/>
            <person name="De Vos P."/>
            <person name="Vandamme P."/>
            <person name="Eisen J.A."/>
            <person name="Garrity G."/>
            <person name="Hugenholtz P."/>
            <person name="Kyrpides N.C."/>
        </authorList>
    </citation>
    <scope>NUCLEOTIDE SEQUENCE [LARGE SCALE GENOMIC DNA]</scope>
    <source>
        <strain evidence="3 4">VKM Ac-2538</strain>
    </source>
</reference>
<name>A0ABY2BWN9_9ACTN</name>
<evidence type="ECO:0000313" key="3">
    <source>
        <dbReference type="EMBL" id="TCO32336.1"/>
    </source>
</evidence>
<feature type="region of interest" description="Disordered" evidence="1">
    <location>
        <begin position="181"/>
        <end position="200"/>
    </location>
</feature>
<evidence type="ECO:0000259" key="2">
    <source>
        <dbReference type="Pfam" id="PF22725"/>
    </source>
</evidence>
<keyword evidence="4" id="KW-1185">Reference proteome</keyword>
<evidence type="ECO:0000256" key="1">
    <source>
        <dbReference type="SAM" id="MobiDB-lite"/>
    </source>
</evidence>
<sequence length="200" mass="21826">MTEHVVPFRQVDLRRLAGDARLGRPIAATCTSLWFRPDAYFGARRAGEAEYGTVRQVELLLSVLGEWTEVVAVAARRTRRTAIEELTAALVVFADGTIATVLNSLLAAREVGWFRFDFEHATVEIDHQQGICKLTATAGREQPVAQAWNESVSLVATEDSEAGDRTAGHELLAALREAARTGRSVRRGESSDENAFTATG</sequence>
<organism evidence="3 4">
    <name type="scientific">Kribbella orskensis</name>
    <dbReference type="NCBI Taxonomy" id="2512216"/>
    <lineage>
        <taxon>Bacteria</taxon>
        <taxon>Bacillati</taxon>
        <taxon>Actinomycetota</taxon>
        <taxon>Actinomycetes</taxon>
        <taxon>Propionibacteriales</taxon>
        <taxon>Kribbellaceae</taxon>
        <taxon>Kribbella</taxon>
    </lineage>
</organism>
<dbReference type="Pfam" id="PF22725">
    <property type="entry name" value="GFO_IDH_MocA_C3"/>
    <property type="match status" value="1"/>
</dbReference>
<feature type="domain" description="GFO/IDH/MocA-like oxidoreductase" evidence="2">
    <location>
        <begin position="13"/>
        <end position="121"/>
    </location>
</feature>
<gene>
    <name evidence="3" type="ORF">EV644_101980</name>
</gene>
<evidence type="ECO:0000313" key="4">
    <source>
        <dbReference type="Proteomes" id="UP000295818"/>
    </source>
</evidence>